<gene>
    <name evidence="8" type="ORF">L6773_19755</name>
</gene>
<dbReference type="NCBIfam" id="TIGR00556">
    <property type="entry name" value="pantethn_trn"/>
    <property type="match status" value="1"/>
</dbReference>
<dbReference type="PANTHER" id="PTHR12215">
    <property type="entry name" value="PHOSPHOPANTETHEINE TRANSFERASE"/>
    <property type="match status" value="1"/>
</dbReference>
<evidence type="ECO:0000259" key="6">
    <source>
        <dbReference type="Pfam" id="PF01648"/>
    </source>
</evidence>
<dbReference type="InterPro" id="IPR037143">
    <property type="entry name" value="4-PPantetheinyl_Trfase_dom_sf"/>
</dbReference>
<dbReference type="GO" id="GO:0016740">
    <property type="term" value="F:transferase activity"/>
    <property type="evidence" value="ECO:0007669"/>
    <property type="project" value="UniProtKB-KW"/>
</dbReference>
<evidence type="ECO:0000256" key="3">
    <source>
        <dbReference type="ARBA" id="ARBA00022679"/>
    </source>
</evidence>
<comment type="similarity">
    <text evidence="2">Belongs to the P-Pant transferase superfamily. Gsp/Sfp/HetI/AcpT family.</text>
</comment>
<keyword evidence="3 8" id="KW-0808">Transferase</keyword>
<dbReference type="PANTHER" id="PTHR12215:SF10">
    <property type="entry name" value="L-AMINOADIPATE-SEMIALDEHYDE DEHYDROGENASE-PHOSPHOPANTETHEINYL TRANSFERASE"/>
    <property type="match status" value="1"/>
</dbReference>
<evidence type="ECO:0000313" key="9">
    <source>
        <dbReference type="Proteomes" id="UP001165366"/>
    </source>
</evidence>
<dbReference type="EMBL" id="JAKLWS010000044">
    <property type="protein sequence ID" value="MCG2590815.1"/>
    <property type="molecule type" value="Genomic_DNA"/>
</dbReference>
<proteinExistence type="inferred from homology"/>
<evidence type="ECO:0000259" key="7">
    <source>
        <dbReference type="Pfam" id="PF22624"/>
    </source>
</evidence>
<evidence type="ECO:0000256" key="5">
    <source>
        <dbReference type="ARBA" id="ARBA00022842"/>
    </source>
</evidence>
<dbReference type="Gene3D" id="3.90.470.20">
    <property type="entry name" value="4'-phosphopantetheinyl transferase domain"/>
    <property type="match status" value="2"/>
</dbReference>
<dbReference type="InterPro" id="IPR050559">
    <property type="entry name" value="P-Pant_transferase_sf"/>
</dbReference>
<dbReference type="Pfam" id="PF22624">
    <property type="entry name" value="AASDHPPT_N"/>
    <property type="match status" value="1"/>
</dbReference>
<evidence type="ECO:0000256" key="1">
    <source>
        <dbReference type="ARBA" id="ARBA00001946"/>
    </source>
</evidence>
<feature type="domain" description="4'-phosphopantetheinyl transferase" evidence="6">
    <location>
        <begin position="104"/>
        <end position="210"/>
    </location>
</feature>
<comment type="cofactor">
    <cofactor evidence="1">
        <name>Mg(2+)</name>
        <dbReference type="ChEBI" id="CHEBI:18420"/>
    </cofactor>
</comment>
<sequence length="223" mass="26131">MKLSNNNVHIWVVDTNCKALPNYLSAAEMKRWNNFYFTQGKQTFYQSHNALRLILSQYLSEKPSELEFQLTSFGKPFIKNSRIQFNLSHSDSMAVIAVTEDAEIGVDIESLDRKVEYDDLAKRYFCEKEYQKLLQVSTSQKRYAFFNCWTRKEAFIKALGDGLSYPLNDFEVTFLSNEPVQINRIKNNIEAQKQWTLDNKSLDNYNIATAVKRQNSSFEYLMF</sequence>
<dbReference type="Pfam" id="PF01648">
    <property type="entry name" value="ACPS"/>
    <property type="match status" value="1"/>
</dbReference>
<protein>
    <submittedName>
        <fullName evidence="8">4'-phosphopantetheinyl transferase superfamily protein</fullName>
    </submittedName>
</protein>
<dbReference type="InterPro" id="IPR008278">
    <property type="entry name" value="4-PPantetheinyl_Trfase_dom"/>
</dbReference>
<dbReference type="Proteomes" id="UP001165366">
    <property type="component" value="Unassembled WGS sequence"/>
</dbReference>
<feature type="domain" description="4'-phosphopantetheinyl transferase N-terminal" evidence="7">
    <location>
        <begin position="20"/>
        <end position="98"/>
    </location>
</feature>
<keyword evidence="9" id="KW-1185">Reference proteome</keyword>
<accession>A0ABS9KIX5</accession>
<evidence type="ECO:0000256" key="4">
    <source>
        <dbReference type="ARBA" id="ARBA00022723"/>
    </source>
</evidence>
<evidence type="ECO:0000256" key="2">
    <source>
        <dbReference type="ARBA" id="ARBA00010990"/>
    </source>
</evidence>
<dbReference type="SUPFAM" id="SSF56214">
    <property type="entry name" value="4'-phosphopantetheinyl transferase"/>
    <property type="match status" value="2"/>
</dbReference>
<keyword evidence="4" id="KW-0479">Metal-binding</keyword>
<keyword evidence="5" id="KW-0460">Magnesium</keyword>
<evidence type="ECO:0000313" key="8">
    <source>
        <dbReference type="EMBL" id="MCG2590815.1"/>
    </source>
</evidence>
<reference evidence="8" key="1">
    <citation type="submission" date="2022-01" db="EMBL/GenBank/DDBJ databases">
        <authorList>
            <person name="Wang Y."/>
        </authorList>
    </citation>
    <scope>NUCLEOTIDE SEQUENCE</scope>
    <source>
        <strain evidence="8">WB101</strain>
    </source>
</reference>
<organism evidence="8 9">
    <name type="scientific">Rhodohalobacter sulfatireducens</name>
    <dbReference type="NCBI Taxonomy" id="2911366"/>
    <lineage>
        <taxon>Bacteria</taxon>
        <taxon>Pseudomonadati</taxon>
        <taxon>Balneolota</taxon>
        <taxon>Balneolia</taxon>
        <taxon>Balneolales</taxon>
        <taxon>Balneolaceae</taxon>
        <taxon>Rhodohalobacter</taxon>
    </lineage>
</organism>
<dbReference type="RefSeq" id="WP_237856301.1">
    <property type="nucleotide sequence ID" value="NZ_JAKLWS010000044.1"/>
</dbReference>
<comment type="caution">
    <text evidence="8">The sequence shown here is derived from an EMBL/GenBank/DDBJ whole genome shotgun (WGS) entry which is preliminary data.</text>
</comment>
<dbReference type="InterPro" id="IPR055066">
    <property type="entry name" value="AASDHPPT_N"/>
</dbReference>
<reference evidence="8" key="2">
    <citation type="submission" date="2024-05" db="EMBL/GenBank/DDBJ databases">
        <title>Rhodohalobacter halophilus gen. nov., sp. nov., a moderately halophilic member of the family Balneolaceae.</title>
        <authorList>
            <person name="Xia J."/>
        </authorList>
    </citation>
    <scope>NUCLEOTIDE SEQUENCE</scope>
    <source>
        <strain evidence="8">WB101</strain>
    </source>
</reference>
<dbReference type="InterPro" id="IPR004568">
    <property type="entry name" value="Ppantetheine-prot_Trfase_dom"/>
</dbReference>
<name>A0ABS9KIX5_9BACT</name>